<keyword evidence="3" id="KW-0238">DNA-binding</keyword>
<proteinExistence type="inferred from homology"/>
<dbReference type="InterPro" id="IPR000847">
    <property type="entry name" value="LysR_HTH_N"/>
</dbReference>
<keyword evidence="2" id="KW-0805">Transcription regulation</keyword>
<dbReference type="FunCoup" id="A0A545ASS6">
    <property type="interactions" value="18"/>
</dbReference>
<evidence type="ECO:0000256" key="2">
    <source>
        <dbReference type="ARBA" id="ARBA00023015"/>
    </source>
</evidence>
<gene>
    <name evidence="6" type="ORF">FL583_13060</name>
</gene>
<dbReference type="InterPro" id="IPR036390">
    <property type="entry name" value="WH_DNA-bd_sf"/>
</dbReference>
<dbReference type="GO" id="GO:0003677">
    <property type="term" value="F:DNA binding"/>
    <property type="evidence" value="ECO:0007669"/>
    <property type="project" value="UniProtKB-KW"/>
</dbReference>
<dbReference type="GO" id="GO:0032993">
    <property type="term" value="C:protein-DNA complex"/>
    <property type="evidence" value="ECO:0007669"/>
    <property type="project" value="TreeGrafter"/>
</dbReference>
<evidence type="ECO:0000313" key="6">
    <source>
        <dbReference type="EMBL" id="TQS44397.1"/>
    </source>
</evidence>
<dbReference type="Gene3D" id="1.10.10.10">
    <property type="entry name" value="Winged helix-like DNA-binding domain superfamily/Winged helix DNA-binding domain"/>
    <property type="match status" value="1"/>
</dbReference>
<comment type="caution">
    <text evidence="6">The sequence shown here is derived from an EMBL/GenBank/DDBJ whole genome shotgun (WGS) entry which is preliminary data.</text>
</comment>
<keyword evidence="4" id="KW-0804">Transcription</keyword>
<evidence type="ECO:0000256" key="3">
    <source>
        <dbReference type="ARBA" id="ARBA00023125"/>
    </source>
</evidence>
<protein>
    <submittedName>
        <fullName evidence="6">LysR family transcriptional regulator</fullName>
    </submittedName>
</protein>
<accession>A0A545ASS6</accession>
<dbReference type="Pfam" id="PF00126">
    <property type="entry name" value="HTH_1"/>
    <property type="match status" value="1"/>
</dbReference>
<dbReference type="Pfam" id="PF03466">
    <property type="entry name" value="LysR_substrate"/>
    <property type="match status" value="1"/>
</dbReference>
<dbReference type="SUPFAM" id="SSF46785">
    <property type="entry name" value="Winged helix' DNA-binding domain"/>
    <property type="match status" value="1"/>
</dbReference>
<dbReference type="Proteomes" id="UP000317982">
    <property type="component" value="Unassembled WGS sequence"/>
</dbReference>
<keyword evidence="7" id="KW-1185">Reference proteome</keyword>
<comment type="similarity">
    <text evidence="1">Belongs to the LysR transcriptional regulatory family.</text>
</comment>
<dbReference type="AlphaFoldDB" id="A0A545ASS6"/>
<dbReference type="CDD" id="cd08436">
    <property type="entry name" value="PBP2_LTTR_like_3"/>
    <property type="match status" value="1"/>
</dbReference>
<dbReference type="FunFam" id="1.10.10.10:FF:000001">
    <property type="entry name" value="LysR family transcriptional regulator"/>
    <property type="match status" value="1"/>
</dbReference>
<dbReference type="PANTHER" id="PTHR30346:SF28">
    <property type="entry name" value="HTH-TYPE TRANSCRIPTIONAL REGULATOR CYNR"/>
    <property type="match status" value="1"/>
</dbReference>
<dbReference type="Gene3D" id="3.40.190.290">
    <property type="match status" value="1"/>
</dbReference>
<dbReference type="GO" id="GO:0003700">
    <property type="term" value="F:DNA-binding transcription factor activity"/>
    <property type="evidence" value="ECO:0007669"/>
    <property type="project" value="InterPro"/>
</dbReference>
<sequence length="300" mass="31673">MELRHLEFFVAVAEEQSFTRAAARLHIVQSGVSSAIKALEKELGAVLLERSARGAELTDAGLVLLPKARAALDAARDAREAVQEVRGGVRGTLRIGTLTAIDLIDLPALLGTYHRRYPHVQLRLSAEPSGSQGLIEALTEGRLDLSFVSLPGGAPPSVVLTDLASSPLDLVVPAGHRLAGVASVSLADFADEPFVDFPIGYGNRTVTDRAFDAAGLRRSVVIEIMNIATGADYVRHGMGVALLPRFLVPATPELRSLPVTGADVEWPLSAAISAERRPSAAARALLALLPQLIPGRAVGE</sequence>
<feature type="domain" description="HTH lysR-type" evidence="5">
    <location>
        <begin position="1"/>
        <end position="58"/>
    </location>
</feature>
<dbReference type="InterPro" id="IPR005119">
    <property type="entry name" value="LysR_subst-bd"/>
</dbReference>
<dbReference type="OrthoDB" id="3181812at2"/>
<dbReference type="PROSITE" id="PS50931">
    <property type="entry name" value="HTH_LYSR"/>
    <property type="match status" value="1"/>
</dbReference>
<evidence type="ECO:0000256" key="4">
    <source>
        <dbReference type="ARBA" id="ARBA00023163"/>
    </source>
</evidence>
<reference evidence="6 7" key="1">
    <citation type="submission" date="2019-07" db="EMBL/GenBank/DDBJ databases">
        <title>Cryptosporangium phraense sp. nov., isolated from plant litter.</title>
        <authorList>
            <person name="Suriyachadkun C."/>
        </authorList>
    </citation>
    <scope>NUCLEOTIDE SEQUENCE [LARGE SCALE GENOMIC DNA]</scope>
    <source>
        <strain evidence="6 7">A-T 5661</strain>
    </source>
</reference>
<evidence type="ECO:0000256" key="1">
    <source>
        <dbReference type="ARBA" id="ARBA00009437"/>
    </source>
</evidence>
<dbReference type="RefSeq" id="WP_142704881.1">
    <property type="nucleotide sequence ID" value="NZ_VIRS01000008.1"/>
</dbReference>
<dbReference type="InterPro" id="IPR036388">
    <property type="entry name" value="WH-like_DNA-bd_sf"/>
</dbReference>
<dbReference type="PANTHER" id="PTHR30346">
    <property type="entry name" value="TRANSCRIPTIONAL DUAL REGULATOR HCAR-RELATED"/>
    <property type="match status" value="1"/>
</dbReference>
<dbReference type="InParanoid" id="A0A545ASS6"/>
<evidence type="ECO:0000313" key="7">
    <source>
        <dbReference type="Proteomes" id="UP000317982"/>
    </source>
</evidence>
<dbReference type="PRINTS" id="PR00039">
    <property type="entry name" value="HTHLYSR"/>
</dbReference>
<name>A0A545ASS6_9ACTN</name>
<organism evidence="6 7">
    <name type="scientific">Cryptosporangium phraense</name>
    <dbReference type="NCBI Taxonomy" id="2593070"/>
    <lineage>
        <taxon>Bacteria</taxon>
        <taxon>Bacillati</taxon>
        <taxon>Actinomycetota</taxon>
        <taxon>Actinomycetes</taxon>
        <taxon>Cryptosporangiales</taxon>
        <taxon>Cryptosporangiaceae</taxon>
        <taxon>Cryptosporangium</taxon>
    </lineage>
</organism>
<dbReference type="SUPFAM" id="SSF53850">
    <property type="entry name" value="Periplasmic binding protein-like II"/>
    <property type="match status" value="1"/>
</dbReference>
<evidence type="ECO:0000259" key="5">
    <source>
        <dbReference type="PROSITE" id="PS50931"/>
    </source>
</evidence>
<dbReference type="EMBL" id="VIRS01000008">
    <property type="protein sequence ID" value="TQS44397.1"/>
    <property type="molecule type" value="Genomic_DNA"/>
</dbReference>